<organism evidence="2 3">
    <name type="scientific">Micromonospora echinofusca</name>
    <dbReference type="NCBI Taxonomy" id="47858"/>
    <lineage>
        <taxon>Bacteria</taxon>
        <taxon>Bacillati</taxon>
        <taxon>Actinomycetota</taxon>
        <taxon>Actinomycetes</taxon>
        <taxon>Micromonosporales</taxon>
        <taxon>Micromonosporaceae</taxon>
        <taxon>Micromonospora</taxon>
    </lineage>
</organism>
<reference evidence="2 3" key="1">
    <citation type="submission" date="2019-12" db="EMBL/GenBank/DDBJ databases">
        <title>Whole genome sequencing of endophytic Actinobacterium Micromonospora sp. MPMI6T.</title>
        <authorList>
            <person name="Evv R."/>
            <person name="Podile A.R."/>
        </authorList>
    </citation>
    <scope>NUCLEOTIDE SEQUENCE [LARGE SCALE GENOMIC DNA]</scope>
    <source>
        <strain evidence="2 3">MPMI6</strain>
    </source>
</reference>
<protein>
    <submittedName>
        <fullName evidence="2">Uncharacterized protein</fullName>
    </submittedName>
</protein>
<dbReference type="Proteomes" id="UP000823521">
    <property type="component" value="Unassembled WGS sequence"/>
</dbReference>
<accession>A0ABS3VW68</accession>
<evidence type="ECO:0000313" key="3">
    <source>
        <dbReference type="Proteomes" id="UP000823521"/>
    </source>
</evidence>
<evidence type="ECO:0000256" key="1">
    <source>
        <dbReference type="SAM" id="MobiDB-lite"/>
    </source>
</evidence>
<keyword evidence="3" id="KW-1185">Reference proteome</keyword>
<dbReference type="RefSeq" id="WP_208815772.1">
    <property type="nucleotide sequence ID" value="NZ_WVUH01000230.1"/>
</dbReference>
<feature type="compositionally biased region" description="Basic and acidic residues" evidence="1">
    <location>
        <begin position="46"/>
        <end position="60"/>
    </location>
</feature>
<name>A0ABS3VW68_MICEH</name>
<gene>
    <name evidence="2" type="ORF">GSF22_22670</name>
</gene>
<proteinExistence type="predicted"/>
<feature type="region of interest" description="Disordered" evidence="1">
    <location>
        <begin position="1"/>
        <end position="68"/>
    </location>
</feature>
<sequence>MARQDRTRKSTTDKPSAREIASATGDPERRTEQDRDWADEAAMARTADDPRAMAPRDRAGRPSTGDTR</sequence>
<evidence type="ECO:0000313" key="2">
    <source>
        <dbReference type="EMBL" id="MBO4208791.1"/>
    </source>
</evidence>
<dbReference type="EMBL" id="WVUH01000230">
    <property type="protein sequence ID" value="MBO4208791.1"/>
    <property type="molecule type" value="Genomic_DNA"/>
</dbReference>
<feature type="compositionally biased region" description="Basic and acidic residues" evidence="1">
    <location>
        <begin position="1"/>
        <end position="17"/>
    </location>
</feature>
<comment type="caution">
    <text evidence="2">The sequence shown here is derived from an EMBL/GenBank/DDBJ whole genome shotgun (WGS) entry which is preliminary data.</text>
</comment>
<feature type="compositionally biased region" description="Basic and acidic residues" evidence="1">
    <location>
        <begin position="26"/>
        <end position="38"/>
    </location>
</feature>